<dbReference type="Proteomes" id="UP000054978">
    <property type="component" value="Unassembled WGS sequence"/>
</dbReference>
<keyword evidence="3" id="KW-1185">Reference proteome</keyword>
<sequence>MSGAQAKELKTRINTEWIYPRRTRSGPKRSRRRTRCVSSWRNGAHAAG</sequence>
<comment type="caution">
    <text evidence="2">The sequence shown here is derived from an EMBL/GenBank/DDBJ whole genome shotgun (WGS) entry which is preliminary data.</text>
</comment>
<evidence type="ECO:0000313" key="2">
    <source>
        <dbReference type="EMBL" id="SAK74545.1"/>
    </source>
</evidence>
<evidence type="ECO:0000256" key="1">
    <source>
        <dbReference type="SAM" id="MobiDB-lite"/>
    </source>
</evidence>
<dbReference type="AlphaFoldDB" id="A0A158BWU8"/>
<feature type="compositionally biased region" description="Basic residues" evidence="1">
    <location>
        <begin position="21"/>
        <end position="35"/>
    </location>
</feature>
<evidence type="ECO:0000313" key="3">
    <source>
        <dbReference type="Proteomes" id="UP000054978"/>
    </source>
</evidence>
<reference evidence="2" key="1">
    <citation type="submission" date="2016-01" db="EMBL/GenBank/DDBJ databases">
        <authorList>
            <person name="Peeters C."/>
        </authorList>
    </citation>
    <scope>NUCLEOTIDE SEQUENCE [LARGE SCALE GENOMIC DNA]</scope>
    <source>
        <strain evidence="2">LMG 29326</strain>
    </source>
</reference>
<accession>A0A158BWU8</accession>
<dbReference type="EMBL" id="FCOB02000017">
    <property type="protein sequence ID" value="SAK74545.1"/>
    <property type="molecule type" value="Genomic_DNA"/>
</dbReference>
<name>A0A158BWU8_9BURK</name>
<organism evidence="2 3">
    <name type="scientific">Caballeronia ptereochthonis</name>
    <dbReference type="NCBI Taxonomy" id="1777144"/>
    <lineage>
        <taxon>Bacteria</taxon>
        <taxon>Pseudomonadati</taxon>
        <taxon>Pseudomonadota</taxon>
        <taxon>Betaproteobacteria</taxon>
        <taxon>Burkholderiales</taxon>
        <taxon>Burkholderiaceae</taxon>
        <taxon>Caballeronia</taxon>
    </lineage>
</organism>
<protein>
    <submittedName>
        <fullName evidence="2">Uncharacterized protein</fullName>
    </submittedName>
</protein>
<proteinExistence type="predicted"/>
<dbReference type="STRING" id="1777144.AWB83_03728"/>
<feature type="region of interest" description="Disordered" evidence="1">
    <location>
        <begin position="20"/>
        <end position="48"/>
    </location>
</feature>
<gene>
    <name evidence="2" type="ORF">AWB83_03728</name>
</gene>